<comment type="caution">
    <text evidence="2">The sequence shown here is derived from an EMBL/GenBank/DDBJ whole genome shotgun (WGS) entry which is preliminary data.</text>
</comment>
<proteinExistence type="predicted"/>
<feature type="compositionally biased region" description="Basic and acidic residues" evidence="1">
    <location>
        <begin position="32"/>
        <end position="46"/>
    </location>
</feature>
<accession>A0AAV6V580</accession>
<evidence type="ECO:0000313" key="2">
    <source>
        <dbReference type="EMBL" id="KAG8191094.1"/>
    </source>
</evidence>
<protein>
    <submittedName>
        <fullName evidence="2">Uncharacterized protein</fullName>
    </submittedName>
</protein>
<dbReference type="Proteomes" id="UP000827092">
    <property type="component" value="Unassembled WGS sequence"/>
</dbReference>
<dbReference type="AlphaFoldDB" id="A0AAV6V580"/>
<gene>
    <name evidence="2" type="ORF">JTE90_008406</name>
</gene>
<organism evidence="2 3">
    <name type="scientific">Oedothorax gibbosus</name>
    <dbReference type="NCBI Taxonomy" id="931172"/>
    <lineage>
        <taxon>Eukaryota</taxon>
        <taxon>Metazoa</taxon>
        <taxon>Ecdysozoa</taxon>
        <taxon>Arthropoda</taxon>
        <taxon>Chelicerata</taxon>
        <taxon>Arachnida</taxon>
        <taxon>Araneae</taxon>
        <taxon>Araneomorphae</taxon>
        <taxon>Entelegynae</taxon>
        <taxon>Araneoidea</taxon>
        <taxon>Linyphiidae</taxon>
        <taxon>Erigoninae</taxon>
        <taxon>Oedothorax</taxon>
    </lineage>
</organism>
<evidence type="ECO:0000313" key="3">
    <source>
        <dbReference type="Proteomes" id="UP000827092"/>
    </source>
</evidence>
<keyword evidence="3" id="KW-1185">Reference proteome</keyword>
<dbReference type="EMBL" id="JAFNEN010000167">
    <property type="protein sequence ID" value="KAG8191094.1"/>
    <property type="molecule type" value="Genomic_DNA"/>
</dbReference>
<reference evidence="2 3" key="1">
    <citation type="journal article" date="2022" name="Nat. Ecol. Evol.">
        <title>A masculinizing supergene underlies an exaggerated male reproductive morph in a spider.</title>
        <authorList>
            <person name="Hendrickx F."/>
            <person name="De Corte Z."/>
            <person name="Sonet G."/>
            <person name="Van Belleghem S.M."/>
            <person name="Kostlbacher S."/>
            <person name="Vangestel C."/>
        </authorList>
    </citation>
    <scope>NUCLEOTIDE SEQUENCE [LARGE SCALE GENOMIC DNA]</scope>
    <source>
        <strain evidence="2">W744_W776</strain>
    </source>
</reference>
<name>A0AAV6V580_9ARAC</name>
<sequence>MQNSFHKTARKLQTTQTFPTPEPTPTLTNNSSKKESQDQKMREWRRGSCKKGAPTFSVKEPAKMCP</sequence>
<evidence type="ECO:0000256" key="1">
    <source>
        <dbReference type="SAM" id="MobiDB-lite"/>
    </source>
</evidence>
<feature type="region of interest" description="Disordered" evidence="1">
    <location>
        <begin position="1"/>
        <end position="66"/>
    </location>
</feature>